<dbReference type="NCBIfam" id="NF003417">
    <property type="entry name" value="PRK04813.1"/>
    <property type="match status" value="6"/>
</dbReference>
<dbReference type="InterPro" id="IPR010071">
    <property type="entry name" value="AA_adenyl_dom"/>
</dbReference>
<feature type="domain" description="Carrier" evidence="23">
    <location>
        <begin position="7268"/>
        <end position="7343"/>
    </location>
</feature>
<keyword evidence="10" id="KW-0443">Lipid metabolism</keyword>
<sequence>MSRTGTEIAIIGIAGHYPKSERVQDFWRQVREGTELVSFFTPEELVQRGVPAEQVAQPGYVRAAAYLEEMEQFDATFFGITPREAALLDPQHRHFLECAWEALEDAGYNPQQVPGRVGVYAGAAMDTYLLYNLMRNPVALATDPLQLQLANDKDYLTTRVSYKLNLRGPSHLVQSACSSSLVATHVACQALLNEECDVALVGGASVLVHTRNGYMHSAGGVASVDGHCRSFDADATGTLFGSGVGCVVLKPLDRAMADGDTVHAIILGTAINNDGSNKVGFTAPSMDGVSEVVLEALGNAGVEPDSIGYVEAHGTATRLGDPIELQGLTRAWRKSTRRKQFCAIGSVKSNVGHLDAASGVTGLIKVALALRDRVIPPSLHFRRPNPALELPESPFFVNDRPLPWDAPPGGAPRRAAVSSLGIGGTNAHVILEEPPRAEASAPADPYQLLVLSARTAGALQRATDNLADHLAEQPDAPLADAAFTLQAGRQHFTHRRFAVVRDAQDALAALSTPERLPTRQQAAQRPPVAFLFSGQGSQYAGMAAGLHRREPVFREHFDACAERVRALRGVDLRTLVLGGAGEEADARLKATEWAQPALFAVEYALARLLMHWGLRPSALLGHSIGEYVAACLAGVFSLADAVTLVCERGRLMAGLPPGAMSAVPLAEEAVLPLLGRELSLAAVNAPGRCVVAGPLAAVESLERLLDARGLKARRLHTSHAFHSSMMDPILEPFTRAVRAVERKAPQVELYSNLTGQPLTAAEATDPDYWARHLRGAVRFSQGITALLRKPDLLALEVGPGNALTTFALQHPERAAGVVVSPTLPHALERERDVPVLLEAVGKAWQAGVDVDWKAFNSRAARRRVSLPTYPFERQRHWLEPTLGPGAPPPGAIQAAPLAHEPADTVDRSADTAAVPGNRPEMSVSHAPPRDALETELCEVWSGLLGIHPIGIHDSFFELGGDSVIGLQLLGALRDRCRVELAVRELFESPTVARLAERVRERQRPRSEAPAVLALPPLVASGREGPLPLSSSQQRLWFLEQLEPDTATYNLPAVLQMEGALDVEALRRSLDALVQRHEALRTTFASEDDQGVQRIHPPAPVPLEWVELRALPPETRDAEARRRALEELSRPFDLTQGPLLRATLLRLDDARHVLALVMHHIVSDGWSMGVLVRELAALYLSFRAGQPPALPPLPVQYADYALWQHRFLTQGDGLLTQLAWWREALAGAPATLELPTDFPRPPVRSFRGAVVPLHLPRELADAIKERARQQEATPFMVLLAAWYTLLHRYSGQGDILVGSPMAGRRFSELEGLIGFFVNTLVLRARPGQAASFRALVDQVREMTLGAYAHQDVPFEKLVEELQPARDLGLPPLFQVFFALQNAPQGVLEVPGMKLQPLDLDPGTSKFDLEVSLFPTRDGFHGTLTYNTDLYTPATAERLAGHLRVLLEGALASPDAPLATLPLMPVTERLQVMEGFNATDTDYPADTCLHTLVERQAALRPDSVAVESGEHRLTYAQLDALANRLAHRLRSLGVGPDVAVALCLERSPELVVSLLAILKAGGAYVPLDASYPAQRLTHMLEDSGARVLVTTRELGAKLPELESARRVYVEEDGWKALPSTLPSTGVSARNLAYVVFTSGSTGRPKGVAVDHRSLQRLLHAPRYAHLGPEETFLLIAPVSFDASVLELWGPLAFGGRLVLFPPQSPSDLELLGHVLEHHRVTTLHLTSGLFTQVVDLKPEILRGVRQLLTGGDVVSAPHVRKVLETLRIPVTACYGPTEATLFTTCFRMTRPEHPGTTVPIGQPLSNTRVYLLDDHFQPMPVGVPGELYVGGSGVARGYLGRPDLTAERFVPDPFGAEPGARLYRTGDKARWRVDGVLEFLGRIDTQVKVRGFRVELSEVEAALLAAPGIRAAVAVVREDVPGDKRLVGYVVPAEGQVLDLAALRASLQQRLPEYMVPSAIVPLDALPLTANAKVDRKALPAPEGALTQRAYVAPRTDTERRLALLLAEVLRVPDMGAQDDFFERGGHSLLATQALSRLRAAFGIALPLRALFESPSVERLALQVDAALLAGPGSRLAPLKLAPRDGALPLSFAQQRLWFLEQLQPGTATYNIPAALRMEGALDVEALRQGFDALVLRHEALRTTFRDASGRPVQVIHPAAPVPLPVVDLSGHAEPEAEATRLMLAEAVRPFDLEHGPLLRMTLLKLHATRHVLLMTMHHIVSDGWSMGVLIREMAALYRAFRSGQPAPLTPLPVQYADYAHWQRDVLQAEALESQLAYWRRQLAHVPRSLELPTDFPRPATLSPRGASQPVHLPRALTTALEAFCLHQGVTPFMALLATFQALLGRYSGQDDVVVGTPVAGRERPEWEGLIGLFVNTLPLRARLSGPESFLTLLGQVRETTLGALAHPSVPFERLVEALDLERDLSRPPLVQVLFALQNAPGEALEAGGLTFVPVEQESQTAKLELVLSLTDTGDGYRGSLEYSTDLFTAATAARMVTHLGVLLESALARPEARLDDLAWLTPPEQQRIVEAWNDTRADFPCERCLHELFIAQALRTPEAIAAELGSERLTYRELHLRSNRLAWHLLSLGVRPEQTVAFCLERSFDLLVAMLGILKAGAAYVPIDAEYPADRSAFILRNSGAAILLTQAPLADAFSDTGARVLCLGEGGLELVTGREDTPTTDVRPDNLAYIIHTSGSTGRPKGVSVRHAPAINLIHWVNTTFQVGPSDRLLFVTSPCFDLSVYDVFGVLAVGGTLVVATAKDLRDPPRLAAMLRERDITFWDSAPAALQQLTTHFGAGGPALRRVFLSGDWIPLTLPDAIRAVFPRAQVISLGGATEATIWSNFFRVGALEPAWTSIPYGRPISNARYYVLDARLRPQPVGVTGDLFIGGECLADGYAHAPALTAERFVPDPFQAGPGARMYKTGDRARFFPDGNIEFLGRADQQVKVRGFRVETGEIETVLAEHPAVHEAVVDARGPARGDRRLVAYLVARAGEALPSVSELRRWAGRKLPEYMVPSAFLAVPAIPITSNGKVDRKALPDPDGARPELEREFVAPRTALEQALASLWAQVLRLEQVGLHDNFFELGGHSLLATQVISRVRESLDADLPVRELFVAPTVAELAARIELLRAQPSVAKTPLLAQARDGRAFPLSFAQQRLWFLDQMEPGSPFHNIATAVRMDGPLDVAVLERCFQHLARRHEALRTTFRSEADGPVQVLAGDTSLTLERVDLEALPPAERERESARLTAEEGLKPFDLARGPLMRATLLRLEPQRHLLLLTLHHVVSDGWSMGVVVREIASLYADLCAGGEPTLPPLPVQYVDYTVWQRRMLQGEVLEQQLGYWKERLAGAPRVLELPTDRPLPAAQTFHGARVPVRLPKDVSQALKALALREGATPFMVLLAAWQTLLHRYSGQEDVLVGSPVAGRHRVETEALVGCFVNTLVLRAKPRGDLRFSELLAQVQEAALGAFAHQDLPFEKLVEALQTERSLSHPPLCQVTFTLHNTPMPELSVRGLALRLLEPEPRTSPFFLSLHLEETAEGFTGALVHNTDLYDTATVAAMASHLATLARGIAEAPERTLGALPLMDAAEQERLLREWNATASDYPRDASIHERFSAQAARTPDAVAVVQAERPLTYAELERASNQVAHHLRALGVTTGARVGVYLERSVELVVALLGVLKAGAAYVPIDAGAPAQRQLFMLSQARVGVLLTQSSLADDLPETGALLVLLDEEAKVLAARPVSAPESRGGAEALAYVMFTSGSTGQPKGVCVPHRGVVRLVEGQGFARFGPERIWLQAAPVAFDASTLEIWGALLHGARLVLAPPHALSLEELGGLLSRHAVDSLWLTAALFEQMAQHQPDALAGVNQLLAGGDVLPAVRVREHLARMPPGAVLINGYGPTENTTFSVTQALRHGDAVEHQVPIGRPLAHSSAYVLDPAGRPVPVGVPGELHVGGDGLAWGYLEQPELTAERFIPNPFGTLPGTRLYRTGDQVKWRADGTLAFLGRTDFQVKVRGFRIELGEVEAAVRRCPGVAEAVVVVREDVPGDKRLVAYVAGTQVDGKAVRTWVQKVLPDYMVPSAVVLLDALPLSPNGKVDRKALPAPEAPAPAQADAFTAPRNETEARLAAIWAEVLHLERVGVGDDFFELGGHSLLATQVVSRIRATLGVELPLGQLFEAPTVALLAERLEHLPRVTAPAMQRVERVGAPPLSFAQQRLWFLDQLQPGGTTYNVPSVVRLDGALDTEALRRALHALVLRHEVLRTTFPLQGDAPVQHVHPEPLTELAVVDLEPLPAATREQEAQRLAVTEAWRPFDLARGPLMRTTLLRLESQRHLLLLTLHHIVTDGWSIAVLVRDLGELYRAFHEGGTPALPPLPLQYADYALWQHQWLREETLGRELAWWRDALEGAPAALELSTDRPRPAVQTFLGAAVPVRLDRALGDAVKQLAQKHGATDFMVLLAAWQLLLSRYSGQDDVSVGSPIANRHHAETEGLVGFFVNTLVLRARIDARDSFAGLLARVRATALSAYAHQDVPFESLVEALHPQRDLSRGPLFQVMFALQNAPGMTLALPGLVLGVEPVEDTSAKFDLGFSLEERDGVFVGTLGYNTDLFDNATVARMARHFVRLLTAVTADADAPVSHVSLLDATERAQVLVEWNRTGPVPSTAGALHHLVEAQVERTPDAIALVVGTQRLTYGQLDARANQLAHHLRALGVGPDVAVAVCLERTIELVVALLGVLKAGGAYVPLDPSYPQERLTSMLEDSRAPVRLTQRSVAQRLAAPGVQDVLLDGFAAVAHQPSHRPERSDLPEALAYVLYTSGSTGRPKGVAVAHRSAVAFVHWALDTFSREQLAGVLAATSVSFDLSVFELFVPLARGGRVYLADNALALASLPARDEVTLVNTVPSAMAELLRMEALPPGVRTVNLAGEPLPAALARALYATGTVRDVYNLYGPTEDTTYSTYARVSEQSALPPSIGRPLAGTQAYVLDAELRPVPVGVSGELYLGGAGLARGYLHRPHLTAERFVPDPFASVPGARMYRTGDKIRWKADATLEYQGRIDFQVKVRGFRIELGEVEEALRAFPGVHEAVVVVREDVSGDRRLVAYVAPTQAGALPDVAALRAHVQQRLPGFMVPSALVVLPALPRTPNGKVDRKVLPVPEQPTGSASFQPPSTPTEQALAGLWSQVLGISRIGAEDHFFELGGHSLLATRVVSRIRSTFGVELPLRVHFEAPTLRELARRIDDTAKGIPGLPPLVPTSRDGVLPLSYAQQRLWFLDQLQPGSPAYNMPVALRAEGPLDIEALERAFEALVHRHETLRTTFAQRDGAPVQHIHPPAPFHLPRTDLTDAANPEAEVHRLAAEEAARPFDLATGPLLRVHLLKLGGAQHVLLLTLHHIISDGWSTGVLVREMAALYQGFHDGRPTALPALPVQYADHAAWQRSWLHGDVLEQQVSWWRQHLAGAPTQLELPTGTPRASVPDAQASRIPLRLPRELGHAVEALARKEGATPFMVLLAAYQLLLSRYTGQDDLLVGTPIAGRRFSELEGLIGFFVNTLVLRARPGATASFRELLAQVREGTLGAFEHQDVPFEKLVEELHPERDLDRTPLFQAFFVLQNLPVEALALPSLTLRPFGEELAAPSKFELSLNLSDTPDGLQGVLQYRAARISKATATGLARHFQVLLESLVARPEQALHALTLLTPEERQRMLVDWNDTAREPVREGTFHHLFEQQVARTPDAPAVRFENEVLTFAQLNARSNQLAHALRARGVGPEVRVALCFERSVQMVVALLGVLKAGGAYVPLDPAWPVQRRTFAIQDSAARVVLTPARLAAELEETGLQTPCLDAAGEHLASEPTHDPAPWAGPDNLAYVIYTSGSTGTPKGVMVQHRSVLNLHAALKRTVYAGQPSGLRVSVNAPLAFDGSVKQVVQLLDGHCLCIVPDALRQDAEAMVPWVREVGVDVLDCTPSLLRLLLQAGLLDGDFAPALLVPGGEALDETTWATLAASTRTRTFNVYGPTECTVDATAFAVLPRTHPTLGGPLLNVRTYVLDAHQQPVPVGVAGELFIAGAGLARGYLGQPSRTAERFVPNPFATTPGERMYRTGDKARWSEDGTLEYLGRIDFQVKLRGLRIELGEIEALLRQHPAVAQALVLVREDVPGNARLVAYVVPSTRAPDAVELRDFLLRTLPESMAPAAYVMLDALPLTPNGKVDRKALPAPEAQAHAHEAPRPGTEEKLAALWADVLRVPTIGAQDDFFALGGHSLLATRVVARIRAAFDVELPVRALFEEPTLRRLAARIEHAGRARDLPAFVPVPRTDAPLPLSFAQQRMWFLDQLQPGSPAYNIPVALRIHGALDAAALERAFEALVHRHEALRTTLAQHEGVPVQHIHPPAPFHLPRTDLTDTANPEAEARRLAAEEAARPFDLATGPLLRTHLLRLGGSQHVLLMTLHHIISDGESTGVLVREVAALYQGFHDGTPTALPTLPVQYADHAAWQRSWLHGDVLERQVAWWRQHLAEAPAHLELPADFARPPVPSTRGASVHFQLPASLLRTLETFSQQEGATLFMGLLAATSAVLSRYTGQDDVVIGTPIAGRRFAELEGLIGLFVNTLALRARLEDGASFRKLLAQVRETTLEAHSHQDVPFEKLVEELRPRRDLSRAPLFQAMLLVQNAAPHALQTSHLSFEPVEVEQVTAKFDLTFAFSASPEGLSGSVTYSTDLFREDSIRRLVGHFQRLLEGALAHPETPLQELSLLSTGERAQLLTAWDADAPPLRRAPLHQRIEAQVLRTPESTALIVGDQRLSYASLDRRANQLAHVLRARGVGPEVRVAVLLPRTEELLVTLLAVLKAGGAYVPLDPAYPRQRLDGMLADSGASLVVTRQALVDLLSPTTAARAVLYLDTGVEALDSRPRTPPDVEVPTDALAYVIYTSGSTGTPKGVALSHANASAFLDWACRVFSPAQLAGTLAATSVCFDLSIFELFAPLCCGGTVLLADNVLALASLPARDEVTLVNTVPSAMAELLRAGALPASVRTVNLAGEPLPGSLARALHATGSVQQVFNLYGPTEDTTYSTFLEVPTGAGEPTLGRPLTETHAYVLDARLQLQPPGVPGELFLAGAGLARGYLNRPALTAERFVPDPFTTRAGARMYRTGDRVRRLSDGTLEYLGRIDFQVKLRGFRIELGEIEAVLQLHPDVDQTLVMVREDAPGHHVLTAYFTAKATRPEASALRAFLQQRLPEYMVPAAFVALASFPLTPNGKRDRKALPAPERTGLTVSARFVAPRDALELELTRIWEDVLQTRPLSVTSDFFELGGHSLLAVRLMSRIRTGLRRDLPLATLFQAPTVERLAALLRQQPAPFSPLVPIQSEGTRRPFFCVHPVGGNVLAYAELAKALGPDQPFYGLQSQGLDGAQPPLERVEEMAASYLTAVRGVQPHGPYRLGGWSMGALVAYEMARQLQALGEATEVLALIDPSPAQASEEAPDAEDPQVLALRFVGDYAGLVNREAWTLDFTESEPGVESVLERLRAAGQSAGLLAPETGAAQVRTLFDVFTSNLRAMRRYEPGPFTGPLVVLSASDRLPSDPLDRGWKAQVPHARVQEVQGDHYSLLRAEHVQHVAAHLGRLLEP</sequence>
<dbReference type="InterPro" id="IPR006162">
    <property type="entry name" value="Ppantetheine_attach_site"/>
</dbReference>
<dbReference type="FunFam" id="3.40.50.12780:FF:000012">
    <property type="entry name" value="Non-ribosomal peptide synthetase"/>
    <property type="match status" value="6"/>
</dbReference>
<dbReference type="InterPro" id="IPR020841">
    <property type="entry name" value="PKS_Beta-ketoAc_synthase_dom"/>
</dbReference>
<evidence type="ECO:0000259" key="24">
    <source>
        <dbReference type="PROSITE" id="PS52004"/>
    </source>
</evidence>
<dbReference type="Pfam" id="PF22621">
    <property type="entry name" value="CurL-like_PKS_C"/>
    <property type="match status" value="1"/>
</dbReference>
<dbReference type="FunFam" id="2.30.38.10:FF:000001">
    <property type="entry name" value="Non-ribosomal peptide synthetase PvdI"/>
    <property type="match status" value="6"/>
</dbReference>
<dbReference type="InterPro" id="IPR000873">
    <property type="entry name" value="AMP-dep_synth/lig_dom"/>
</dbReference>
<dbReference type="InterPro" id="IPR016036">
    <property type="entry name" value="Malonyl_transacylase_ACP-bd"/>
</dbReference>
<keyword evidence="26" id="KW-1185">Reference proteome</keyword>
<accession>A0A3A8JUW7</accession>
<dbReference type="SMART" id="SM00823">
    <property type="entry name" value="PKS_PP"/>
    <property type="match status" value="7"/>
</dbReference>
<comment type="catalytic activity">
    <reaction evidence="16">
        <text>icosanoyl-[(phenol)carboxyphthiodiolenone synthase] + 2 (S)-methylmalonyl-CoA + 3 malonyl-CoA + 5 NADPH + 10 H(+) = C32-carboxyphthiodiolenone-[(phenol)carboxyphthiodiolenone synthase] + 5 CO2 + 5 NADP(+) + 5 CoA + 2 H2O</text>
        <dbReference type="Rhea" id="RHEA:57748"/>
        <dbReference type="Rhea" id="RHEA-COMP:14985"/>
        <dbReference type="Rhea" id="RHEA-COMP:14986"/>
        <dbReference type="ChEBI" id="CHEBI:15377"/>
        <dbReference type="ChEBI" id="CHEBI:15378"/>
        <dbReference type="ChEBI" id="CHEBI:16526"/>
        <dbReference type="ChEBI" id="CHEBI:57287"/>
        <dbReference type="ChEBI" id="CHEBI:57327"/>
        <dbReference type="ChEBI" id="CHEBI:57384"/>
        <dbReference type="ChEBI" id="CHEBI:57783"/>
        <dbReference type="ChEBI" id="CHEBI:58349"/>
        <dbReference type="ChEBI" id="CHEBI:87848"/>
        <dbReference type="ChEBI" id="CHEBI:142236"/>
        <dbReference type="EC" id="2.3.1.292"/>
    </reaction>
</comment>
<dbReference type="InterPro" id="IPR036736">
    <property type="entry name" value="ACP-like_sf"/>
</dbReference>
<evidence type="ECO:0000256" key="12">
    <source>
        <dbReference type="ARBA" id="ARBA00029443"/>
    </source>
</evidence>
<dbReference type="GO" id="GO:0034081">
    <property type="term" value="C:polyketide synthase complex"/>
    <property type="evidence" value="ECO:0007669"/>
    <property type="project" value="UniProtKB-ARBA"/>
</dbReference>
<comment type="catalytic activity">
    <reaction evidence="13">
        <text>17-(4-hydroxyphenyl)heptadecanoyl-[(phenol)carboxyphthiodiolenone synthase] + 2 (S)-methylmalonyl-CoA + 3 malonyl-CoA + 5 NADPH + 10 H(+) = C35-(phenol)carboxyphthiodiolenone-[(phenol)carboxyphthiodiolenone synthase] + 5 CO2 + 5 NADP(+) + 5 CoA + 2 H2O</text>
        <dbReference type="Rhea" id="RHEA:57756"/>
        <dbReference type="Rhea" id="RHEA-COMP:14272"/>
        <dbReference type="Rhea" id="RHEA-COMP:14989"/>
        <dbReference type="ChEBI" id="CHEBI:15377"/>
        <dbReference type="ChEBI" id="CHEBI:15378"/>
        <dbReference type="ChEBI" id="CHEBI:16526"/>
        <dbReference type="ChEBI" id="CHEBI:57287"/>
        <dbReference type="ChEBI" id="CHEBI:57327"/>
        <dbReference type="ChEBI" id="CHEBI:57384"/>
        <dbReference type="ChEBI" id="CHEBI:57783"/>
        <dbReference type="ChEBI" id="CHEBI:58349"/>
        <dbReference type="ChEBI" id="CHEBI:133300"/>
        <dbReference type="ChEBI" id="CHEBI:142259"/>
        <dbReference type="EC" id="2.3.1.292"/>
    </reaction>
</comment>
<evidence type="ECO:0000256" key="1">
    <source>
        <dbReference type="ARBA" id="ARBA00001937"/>
    </source>
</evidence>
<comment type="similarity">
    <text evidence="12">In the C-terminal section; belongs to the NRP synthetase family.</text>
</comment>
<dbReference type="CDD" id="cd00833">
    <property type="entry name" value="PKS"/>
    <property type="match status" value="1"/>
</dbReference>
<keyword evidence="11" id="KW-0511">Multifunctional enzyme</keyword>
<keyword evidence="8" id="KW-0521">NADP</keyword>
<dbReference type="Gene3D" id="3.40.50.980">
    <property type="match status" value="12"/>
</dbReference>
<dbReference type="FunFam" id="3.30.559.30:FF:000001">
    <property type="entry name" value="Non-ribosomal peptide synthetase"/>
    <property type="match status" value="1"/>
</dbReference>
<dbReference type="SMART" id="SM00827">
    <property type="entry name" value="PKS_AT"/>
    <property type="match status" value="1"/>
</dbReference>
<dbReference type="Gene3D" id="3.30.70.250">
    <property type="entry name" value="Malonyl-CoA ACP transacylase, ACP-binding"/>
    <property type="match status" value="1"/>
</dbReference>
<comment type="cofactor">
    <cofactor evidence="1">
        <name>NADP(+)</name>
        <dbReference type="ChEBI" id="CHEBI:58349"/>
    </cofactor>
</comment>
<dbReference type="SMART" id="SM00825">
    <property type="entry name" value="PKS_KS"/>
    <property type="match status" value="1"/>
</dbReference>
<dbReference type="InterPro" id="IPR029058">
    <property type="entry name" value="AB_hydrolase_fold"/>
</dbReference>
<dbReference type="FunFam" id="1.10.1200.10:FF:000005">
    <property type="entry name" value="Nonribosomal peptide synthetase 1"/>
    <property type="match status" value="5"/>
</dbReference>
<keyword evidence="9" id="KW-0560">Oxidoreductase</keyword>
<evidence type="ECO:0000256" key="7">
    <source>
        <dbReference type="ARBA" id="ARBA00022832"/>
    </source>
</evidence>
<comment type="cofactor">
    <cofactor evidence="2">
        <name>pantetheine 4'-phosphate</name>
        <dbReference type="ChEBI" id="CHEBI:47942"/>
    </cofactor>
</comment>
<keyword evidence="4" id="KW-0596">Phosphopantetheine</keyword>
<evidence type="ECO:0000259" key="23">
    <source>
        <dbReference type="PROSITE" id="PS50075"/>
    </source>
</evidence>
<evidence type="ECO:0000256" key="4">
    <source>
        <dbReference type="ARBA" id="ARBA00022450"/>
    </source>
</evidence>
<dbReference type="InterPro" id="IPR020806">
    <property type="entry name" value="PKS_PP-bd"/>
</dbReference>
<dbReference type="Gene3D" id="3.30.559.30">
    <property type="entry name" value="Nonribosomal peptide synthetase, condensation domain"/>
    <property type="match status" value="6"/>
</dbReference>
<dbReference type="PROSITE" id="PS50075">
    <property type="entry name" value="CARRIER"/>
    <property type="match status" value="7"/>
</dbReference>
<evidence type="ECO:0000256" key="21">
    <source>
        <dbReference type="ARBA" id="ARBA00078169"/>
    </source>
</evidence>
<dbReference type="GO" id="GO:0044550">
    <property type="term" value="P:secondary metabolite biosynthetic process"/>
    <property type="evidence" value="ECO:0007669"/>
    <property type="project" value="TreeGrafter"/>
</dbReference>
<feature type="domain" description="Carrier" evidence="23">
    <location>
        <begin position="1991"/>
        <end position="2066"/>
    </location>
</feature>
<dbReference type="SMART" id="SM00824">
    <property type="entry name" value="PKS_TE"/>
    <property type="match status" value="1"/>
</dbReference>
<dbReference type="Gene3D" id="3.30.300.30">
    <property type="match status" value="6"/>
</dbReference>
<gene>
    <name evidence="25" type="ORF">D7V88_00125</name>
</gene>
<proteinExistence type="inferred from homology"/>
<name>A0A3A8JUW7_9BACT</name>
<dbReference type="FunFam" id="1.10.1200.10:FF:000016">
    <property type="entry name" value="Non-ribosomal peptide synthase"/>
    <property type="match status" value="2"/>
</dbReference>
<dbReference type="InterPro" id="IPR016039">
    <property type="entry name" value="Thiolase-like"/>
</dbReference>
<comment type="similarity">
    <text evidence="3">Belongs to the ATP-dependent AMP-binding enzyme family.</text>
</comment>
<comment type="caution">
    <text evidence="25">The sequence shown here is derived from an EMBL/GenBank/DDBJ whole genome shotgun (WGS) entry which is preliminary data.</text>
</comment>
<dbReference type="Pfam" id="PF00550">
    <property type="entry name" value="PP-binding"/>
    <property type="match status" value="7"/>
</dbReference>
<dbReference type="Gene3D" id="3.30.559.10">
    <property type="entry name" value="Chloramphenicol acetyltransferase-like domain"/>
    <property type="match status" value="6"/>
</dbReference>
<feature type="domain" description="Carrier" evidence="23">
    <location>
        <begin position="3054"/>
        <end position="3129"/>
    </location>
</feature>
<dbReference type="SUPFAM" id="SSF52151">
    <property type="entry name" value="FabD/lysophospholipase-like"/>
    <property type="match status" value="1"/>
</dbReference>
<dbReference type="Gene3D" id="3.30.70.3290">
    <property type="match status" value="1"/>
</dbReference>
<feature type="domain" description="Carrier" evidence="23">
    <location>
        <begin position="6217"/>
        <end position="6292"/>
    </location>
</feature>
<dbReference type="SUPFAM" id="SSF53474">
    <property type="entry name" value="alpha/beta-Hydrolases"/>
    <property type="match status" value="1"/>
</dbReference>
<dbReference type="InterPro" id="IPR045851">
    <property type="entry name" value="AMP-bd_C_sf"/>
</dbReference>
<dbReference type="InterPro" id="IPR009081">
    <property type="entry name" value="PP-bd_ACP"/>
</dbReference>
<dbReference type="SUPFAM" id="SSF53901">
    <property type="entry name" value="Thiolase-like"/>
    <property type="match status" value="1"/>
</dbReference>
<evidence type="ECO:0000256" key="5">
    <source>
        <dbReference type="ARBA" id="ARBA00022553"/>
    </source>
</evidence>
<comment type="catalytic activity">
    <reaction evidence="14">
        <text>19-(4-hydroxyphenyl)nonadecanoyl-[(phenol)carboxyphthiodiolenone synthase] + 2 (S)-methylmalonyl-CoA + 3 malonyl-CoA + 5 NADPH + 10 H(+) = C37-(phenol)carboxyphthiodiolenone-[(phenol)carboxyphthiodiolenone synthase] + 5 CO2 + 5 NADP(+) + 5 CoA + 2 H2O</text>
        <dbReference type="Rhea" id="RHEA:57760"/>
        <dbReference type="Rhea" id="RHEA-COMP:14273"/>
        <dbReference type="Rhea" id="RHEA-COMP:14990"/>
        <dbReference type="ChEBI" id="CHEBI:15377"/>
        <dbReference type="ChEBI" id="CHEBI:15378"/>
        <dbReference type="ChEBI" id="CHEBI:16526"/>
        <dbReference type="ChEBI" id="CHEBI:57287"/>
        <dbReference type="ChEBI" id="CHEBI:57327"/>
        <dbReference type="ChEBI" id="CHEBI:57384"/>
        <dbReference type="ChEBI" id="CHEBI:57783"/>
        <dbReference type="ChEBI" id="CHEBI:58349"/>
        <dbReference type="ChEBI" id="CHEBI:133301"/>
        <dbReference type="ChEBI" id="CHEBI:142260"/>
        <dbReference type="EC" id="2.3.1.292"/>
    </reaction>
</comment>
<dbReference type="FunFam" id="3.30.300.30:FF:000010">
    <property type="entry name" value="Enterobactin synthetase component F"/>
    <property type="match status" value="6"/>
</dbReference>
<dbReference type="FunFam" id="3.30.559.10:FF:000012">
    <property type="entry name" value="Non-ribosomal peptide synthetase"/>
    <property type="match status" value="6"/>
</dbReference>
<dbReference type="Pfam" id="PF02801">
    <property type="entry name" value="Ketoacyl-synt_C"/>
    <property type="match status" value="1"/>
</dbReference>
<dbReference type="CDD" id="cd19531">
    <property type="entry name" value="LCL_NRPS-like"/>
    <property type="match status" value="6"/>
</dbReference>
<dbReference type="Proteomes" id="UP000268094">
    <property type="component" value="Unassembled WGS sequence"/>
</dbReference>
<dbReference type="InterPro" id="IPR014031">
    <property type="entry name" value="Ketoacyl_synth_C"/>
</dbReference>
<dbReference type="GO" id="GO:0016746">
    <property type="term" value="F:acyltransferase activity"/>
    <property type="evidence" value="ECO:0007669"/>
    <property type="project" value="InterPro"/>
</dbReference>
<comment type="function">
    <text evidence="17">Part of the PpsABCDE complex involved in the biosynthesis of the lipid core common to phthiocerols and phenolphthiocerols by successive additions of malonyl-CoA or methylmalonyl-CoA extender units. PpsA can accept as substrate the activated forms of either icosanoyl (C20), docosanoyl (C22) or lignoceroyl (C24) groups from FadD26, or a (4-hydroxyphenyl)-C17 or (4-hydroxyphenyl)-C19 fatty acyl from FadD29. PpsA initiates the biosynthesis and extends its substrate using a malonyl-CoA extender unit. The PpsB and PpsC proteins add the second and third malonyl-CoA extender units. PpsD adds an (R)-methylmalonyl unit and PpsE adds a second (R)-methylmalonyl unit. The incorporation of the methylmalonyl units results in formation of two branched methyl groups in the elongated product.</text>
</comment>
<dbReference type="Gene3D" id="3.40.47.10">
    <property type="match status" value="1"/>
</dbReference>
<dbReference type="CDD" id="cd05930">
    <property type="entry name" value="A_NRPS"/>
    <property type="match status" value="2"/>
</dbReference>
<dbReference type="PANTHER" id="PTHR45527:SF1">
    <property type="entry name" value="FATTY ACID SYNTHASE"/>
    <property type="match status" value="1"/>
</dbReference>
<dbReference type="InterPro" id="IPR014043">
    <property type="entry name" value="Acyl_transferase_dom"/>
</dbReference>
<dbReference type="Gene3D" id="1.10.1200.10">
    <property type="entry name" value="ACP-like"/>
    <property type="match status" value="7"/>
</dbReference>
<dbReference type="PANTHER" id="PTHR45527">
    <property type="entry name" value="NONRIBOSOMAL PEPTIDE SYNTHETASE"/>
    <property type="match status" value="1"/>
</dbReference>
<evidence type="ECO:0000256" key="14">
    <source>
        <dbReference type="ARBA" id="ARBA00051971"/>
    </source>
</evidence>
<dbReference type="Pfam" id="PF00501">
    <property type="entry name" value="AMP-binding"/>
    <property type="match status" value="6"/>
</dbReference>
<dbReference type="OrthoDB" id="5349841at2"/>
<evidence type="ECO:0000256" key="9">
    <source>
        <dbReference type="ARBA" id="ARBA00023002"/>
    </source>
</evidence>
<evidence type="ECO:0000256" key="18">
    <source>
        <dbReference type="ARBA" id="ARBA00066974"/>
    </source>
</evidence>
<evidence type="ECO:0000256" key="13">
    <source>
        <dbReference type="ARBA" id="ARBA00050973"/>
    </source>
</evidence>
<dbReference type="GO" id="GO:0031177">
    <property type="term" value="F:phosphopantetheine binding"/>
    <property type="evidence" value="ECO:0007669"/>
    <property type="project" value="InterPro"/>
</dbReference>
<dbReference type="CDD" id="cd12115">
    <property type="entry name" value="A_NRPS_Sfm_like"/>
    <property type="match status" value="2"/>
</dbReference>
<evidence type="ECO:0000256" key="11">
    <source>
        <dbReference type="ARBA" id="ARBA00023268"/>
    </source>
</evidence>
<dbReference type="Pfam" id="PF00975">
    <property type="entry name" value="Thioesterase"/>
    <property type="match status" value="1"/>
</dbReference>
<dbReference type="NCBIfam" id="TIGR01733">
    <property type="entry name" value="AA-adenyl-dom"/>
    <property type="match status" value="6"/>
</dbReference>
<dbReference type="InterPro" id="IPR020802">
    <property type="entry name" value="TesA-like"/>
</dbReference>
<dbReference type="SUPFAM" id="SSF52777">
    <property type="entry name" value="CoA-dependent acyltransferases"/>
    <property type="match status" value="12"/>
</dbReference>
<dbReference type="InterPro" id="IPR020845">
    <property type="entry name" value="AMP-binding_CS"/>
</dbReference>
<evidence type="ECO:0000256" key="17">
    <source>
        <dbReference type="ARBA" id="ARBA00058455"/>
    </source>
</evidence>
<dbReference type="GO" id="GO:0006631">
    <property type="term" value="P:fatty acid metabolic process"/>
    <property type="evidence" value="ECO:0007669"/>
    <property type="project" value="UniProtKB-KW"/>
</dbReference>
<dbReference type="InterPro" id="IPR001227">
    <property type="entry name" value="Ac_transferase_dom_sf"/>
</dbReference>
<keyword evidence="7" id="KW-0276">Fatty acid metabolism</keyword>
<dbReference type="RefSeq" id="WP_120538530.1">
    <property type="nucleotide sequence ID" value="NZ_RAVZ01000001.1"/>
</dbReference>
<dbReference type="PROSITE" id="PS52004">
    <property type="entry name" value="KS3_2"/>
    <property type="match status" value="1"/>
</dbReference>
<dbReference type="InterPro" id="IPR001242">
    <property type="entry name" value="Condensation_dom"/>
</dbReference>
<dbReference type="FunFam" id="3.40.47.10:FF:000042">
    <property type="entry name" value="Polyketide synthase Pks13"/>
    <property type="match status" value="1"/>
</dbReference>
<dbReference type="InterPro" id="IPR023213">
    <property type="entry name" value="CAT-like_dom_sf"/>
</dbReference>
<dbReference type="GO" id="GO:0016491">
    <property type="term" value="F:oxidoreductase activity"/>
    <property type="evidence" value="ECO:0007669"/>
    <property type="project" value="UniProtKB-KW"/>
</dbReference>
<evidence type="ECO:0000256" key="10">
    <source>
        <dbReference type="ARBA" id="ARBA00023098"/>
    </source>
</evidence>
<feature type="domain" description="Carrier" evidence="23">
    <location>
        <begin position="4114"/>
        <end position="4189"/>
    </location>
</feature>
<dbReference type="CDD" id="cd12117">
    <property type="entry name" value="A_NRPS_Srf_like"/>
    <property type="match status" value="2"/>
</dbReference>
<feature type="domain" description="Ketosynthase family 3 (KS3)" evidence="24">
    <location>
        <begin position="5"/>
        <end position="433"/>
    </location>
</feature>
<dbReference type="FunFam" id="3.40.50.980:FF:000001">
    <property type="entry name" value="Non-ribosomal peptide synthetase"/>
    <property type="match status" value="6"/>
</dbReference>
<evidence type="ECO:0000256" key="20">
    <source>
        <dbReference type="ARBA" id="ARBA00075053"/>
    </source>
</evidence>
<dbReference type="NCBIfam" id="NF004282">
    <property type="entry name" value="PRK05691.1"/>
    <property type="match status" value="6"/>
</dbReference>
<dbReference type="Gene3D" id="2.30.38.10">
    <property type="entry name" value="Luciferase, Domain 3"/>
    <property type="match status" value="6"/>
</dbReference>
<feature type="domain" description="Carrier" evidence="23">
    <location>
        <begin position="927"/>
        <end position="1002"/>
    </location>
</feature>
<dbReference type="InterPro" id="IPR014030">
    <property type="entry name" value="Ketoacyl_synth_N"/>
</dbReference>
<dbReference type="Pfam" id="PF00109">
    <property type="entry name" value="ketoacyl-synt"/>
    <property type="match status" value="1"/>
</dbReference>
<dbReference type="PROSITE" id="PS00012">
    <property type="entry name" value="PHOSPHOPANTETHEINE"/>
    <property type="match status" value="5"/>
</dbReference>
<evidence type="ECO:0000256" key="19">
    <source>
        <dbReference type="ARBA" id="ARBA00073623"/>
    </source>
</evidence>
<dbReference type="Pfam" id="PF13193">
    <property type="entry name" value="AMP-binding_C"/>
    <property type="match status" value="6"/>
</dbReference>
<dbReference type="EMBL" id="RAVZ01000001">
    <property type="protein sequence ID" value="RKG94161.1"/>
    <property type="molecule type" value="Genomic_DNA"/>
</dbReference>
<dbReference type="SUPFAM" id="SSF47336">
    <property type="entry name" value="ACP-like"/>
    <property type="match status" value="7"/>
</dbReference>
<evidence type="ECO:0000313" key="25">
    <source>
        <dbReference type="EMBL" id="RKG94161.1"/>
    </source>
</evidence>
<dbReference type="GO" id="GO:0008610">
    <property type="term" value="P:lipid biosynthetic process"/>
    <property type="evidence" value="ECO:0007669"/>
    <property type="project" value="UniProtKB-ARBA"/>
</dbReference>
<comment type="catalytic activity">
    <reaction evidence="15">
        <text>docosanoyl-[(phenol)carboxyphthiodiolenone synthase] + 2 (S)-methylmalonyl-CoA + 3 malonyl-CoA + 5 NADPH + 10 H(+) = C34-carboxyphthiodiolenone-[(phenol)carboxyphthiodiolenone synthase] + 5 CO2 + 5 NADP(+) + 5 CoA + 2 H2O</text>
        <dbReference type="Rhea" id="RHEA:57752"/>
        <dbReference type="Rhea" id="RHEA-COMP:14987"/>
        <dbReference type="Rhea" id="RHEA-COMP:14988"/>
        <dbReference type="ChEBI" id="CHEBI:15377"/>
        <dbReference type="ChEBI" id="CHEBI:15378"/>
        <dbReference type="ChEBI" id="CHEBI:16526"/>
        <dbReference type="ChEBI" id="CHEBI:57287"/>
        <dbReference type="ChEBI" id="CHEBI:57327"/>
        <dbReference type="ChEBI" id="CHEBI:57384"/>
        <dbReference type="ChEBI" id="CHEBI:57783"/>
        <dbReference type="ChEBI" id="CHEBI:58349"/>
        <dbReference type="ChEBI" id="CHEBI:142237"/>
        <dbReference type="ChEBI" id="CHEBI:142238"/>
        <dbReference type="EC" id="2.3.1.292"/>
    </reaction>
</comment>
<dbReference type="Pfam" id="PF00698">
    <property type="entry name" value="Acyl_transf_1"/>
    <property type="match status" value="1"/>
</dbReference>
<evidence type="ECO:0000256" key="22">
    <source>
        <dbReference type="ARBA" id="ARBA00084020"/>
    </source>
</evidence>
<dbReference type="Gene3D" id="3.40.366.10">
    <property type="entry name" value="Malonyl-Coenzyme A Acyl Carrier Protein, domain 2"/>
    <property type="match status" value="1"/>
</dbReference>
<evidence type="ECO:0000256" key="15">
    <source>
        <dbReference type="ARBA" id="ARBA00052119"/>
    </source>
</evidence>
<protein>
    <recommendedName>
        <fullName evidence="19">Phenolphthiocerol/phthiocerol polyketide synthase subunit E</fullName>
        <ecNumber evidence="18">2.3.1.292</ecNumber>
    </recommendedName>
    <alternativeName>
        <fullName evidence="21">(Phenol)carboxyphthiodiolenone synthase subunit E</fullName>
    </alternativeName>
    <alternativeName>
        <fullName evidence="22">Beta-ketoacyl-acyl-carrier-protein synthase I</fullName>
    </alternativeName>
    <alternativeName>
        <fullName evidence="20">Phthiocerol synthesis polyketide synthase type I PpsE</fullName>
    </alternativeName>
</protein>
<dbReference type="SUPFAM" id="SSF56801">
    <property type="entry name" value="Acetyl-CoA synthetase-like"/>
    <property type="match status" value="6"/>
</dbReference>
<dbReference type="SUPFAM" id="SSF55048">
    <property type="entry name" value="Probable ACP-binding domain of malonyl-CoA ACP transacylase"/>
    <property type="match status" value="1"/>
</dbReference>
<keyword evidence="6" id="KW-0808">Transferase</keyword>
<dbReference type="PROSITE" id="PS00455">
    <property type="entry name" value="AMP_BINDING"/>
    <property type="match status" value="6"/>
</dbReference>
<dbReference type="GO" id="GO:0005829">
    <property type="term" value="C:cytosol"/>
    <property type="evidence" value="ECO:0007669"/>
    <property type="project" value="TreeGrafter"/>
</dbReference>
<evidence type="ECO:0000256" key="6">
    <source>
        <dbReference type="ARBA" id="ARBA00022679"/>
    </source>
</evidence>
<organism evidence="25 26">
    <name type="scientific">Corallococcus terminator</name>
    <dbReference type="NCBI Taxonomy" id="2316733"/>
    <lineage>
        <taxon>Bacteria</taxon>
        <taxon>Pseudomonadati</taxon>
        <taxon>Myxococcota</taxon>
        <taxon>Myxococcia</taxon>
        <taxon>Myxococcales</taxon>
        <taxon>Cystobacterineae</taxon>
        <taxon>Myxococcaceae</taxon>
        <taxon>Corallococcus</taxon>
    </lineage>
</organism>
<dbReference type="InterPro" id="IPR016035">
    <property type="entry name" value="Acyl_Trfase/lysoPLipase"/>
</dbReference>
<evidence type="ECO:0000313" key="26">
    <source>
        <dbReference type="Proteomes" id="UP000268094"/>
    </source>
</evidence>
<keyword evidence="5" id="KW-0597">Phosphoprotein</keyword>
<dbReference type="GO" id="GO:0043041">
    <property type="term" value="P:amino acid activation for nonribosomal peptide biosynthetic process"/>
    <property type="evidence" value="ECO:0007669"/>
    <property type="project" value="UniProtKB-ARBA"/>
</dbReference>
<dbReference type="GO" id="GO:0072330">
    <property type="term" value="P:monocarboxylic acid biosynthetic process"/>
    <property type="evidence" value="ECO:0007669"/>
    <property type="project" value="UniProtKB-ARBA"/>
</dbReference>
<dbReference type="Gene3D" id="3.40.50.1820">
    <property type="entry name" value="alpha/beta hydrolase"/>
    <property type="match status" value="1"/>
</dbReference>
<reference evidence="26" key="1">
    <citation type="submission" date="2018-09" db="EMBL/GenBank/DDBJ databases">
        <authorList>
            <person name="Livingstone P.G."/>
            <person name="Whitworth D.E."/>
        </authorList>
    </citation>
    <scope>NUCLEOTIDE SEQUENCE [LARGE SCALE GENOMIC DNA]</scope>
    <source>
        <strain evidence="26">CA054A</strain>
    </source>
</reference>
<feature type="domain" description="Carrier" evidence="23">
    <location>
        <begin position="5164"/>
        <end position="5239"/>
    </location>
</feature>
<evidence type="ECO:0000256" key="2">
    <source>
        <dbReference type="ARBA" id="ARBA00001957"/>
    </source>
</evidence>
<dbReference type="Pfam" id="PF00668">
    <property type="entry name" value="Condensation"/>
    <property type="match status" value="6"/>
</dbReference>
<dbReference type="InterPro" id="IPR025110">
    <property type="entry name" value="AMP-bd_C"/>
</dbReference>
<evidence type="ECO:0000256" key="16">
    <source>
        <dbReference type="ARBA" id="ARBA00052745"/>
    </source>
</evidence>
<evidence type="ECO:0000256" key="8">
    <source>
        <dbReference type="ARBA" id="ARBA00022857"/>
    </source>
</evidence>
<dbReference type="EC" id="2.3.1.292" evidence="18"/>
<dbReference type="InterPro" id="IPR001031">
    <property type="entry name" value="Thioesterase"/>
</dbReference>
<evidence type="ECO:0000256" key="3">
    <source>
        <dbReference type="ARBA" id="ARBA00006432"/>
    </source>
</evidence>